<dbReference type="Pfam" id="PF01571">
    <property type="entry name" value="GCV_T"/>
    <property type="match status" value="1"/>
</dbReference>
<feature type="domain" description="GCVT N-terminal" evidence="1">
    <location>
        <begin position="1"/>
        <end position="128"/>
    </location>
</feature>
<gene>
    <name evidence="3" type="ORF">METZ01_LOCUS467436</name>
</gene>
<name>A0A383B3M7_9ZZZZ</name>
<dbReference type="Gene3D" id="2.40.30.110">
    <property type="entry name" value="Aminomethyltransferase beta-barrel domains"/>
    <property type="match status" value="1"/>
</dbReference>
<dbReference type="SUPFAM" id="SSF101790">
    <property type="entry name" value="Aminomethyltransferase beta-barrel domain"/>
    <property type="match status" value="1"/>
</dbReference>
<dbReference type="InterPro" id="IPR028896">
    <property type="entry name" value="GcvT/YgfZ/DmdA"/>
</dbReference>
<dbReference type="InterPro" id="IPR006222">
    <property type="entry name" value="GCVT_N"/>
</dbReference>
<reference evidence="3" key="1">
    <citation type="submission" date="2018-05" db="EMBL/GenBank/DDBJ databases">
        <authorList>
            <person name="Lanie J.A."/>
            <person name="Ng W.-L."/>
            <person name="Kazmierczak K.M."/>
            <person name="Andrzejewski T.M."/>
            <person name="Davidsen T.M."/>
            <person name="Wayne K.J."/>
            <person name="Tettelin H."/>
            <person name="Glass J.I."/>
            <person name="Rusch D."/>
            <person name="Podicherti R."/>
            <person name="Tsui H.-C.T."/>
            <person name="Winkler M.E."/>
        </authorList>
    </citation>
    <scope>NUCLEOTIDE SEQUENCE</scope>
</reference>
<feature type="non-terminal residue" evidence="3">
    <location>
        <position position="1"/>
    </location>
</feature>
<dbReference type="AlphaFoldDB" id="A0A383B3M7"/>
<dbReference type="InterPro" id="IPR027266">
    <property type="entry name" value="TrmE/GcvT-like"/>
</dbReference>
<evidence type="ECO:0000259" key="1">
    <source>
        <dbReference type="Pfam" id="PF01571"/>
    </source>
</evidence>
<dbReference type="SUPFAM" id="SSF103025">
    <property type="entry name" value="Folate-binding domain"/>
    <property type="match status" value="1"/>
</dbReference>
<protein>
    <recommendedName>
        <fullName evidence="4">Glycine cleavage T-protein C-terminal barrel domain-containing protein</fullName>
    </recommendedName>
</protein>
<dbReference type="InterPro" id="IPR029043">
    <property type="entry name" value="GcvT/YgfZ_C"/>
</dbReference>
<dbReference type="Gene3D" id="3.30.1360.120">
    <property type="entry name" value="Probable tRNA modification gtpase trme, domain 1"/>
    <property type="match status" value="1"/>
</dbReference>
<evidence type="ECO:0000259" key="2">
    <source>
        <dbReference type="Pfam" id="PF08669"/>
    </source>
</evidence>
<accession>A0A383B3M7</accession>
<proteinExistence type="predicted"/>
<organism evidence="3">
    <name type="scientific">marine metagenome</name>
    <dbReference type="NCBI Taxonomy" id="408172"/>
    <lineage>
        <taxon>unclassified sequences</taxon>
        <taxon>metagenomes</taxon>
        <taxon>ecological metagenomes</taxon>
    </lineage>
</organism>
<evidence type="ECO:0008006" key="4">
    <source>
        <dbReference type="Google" id="ProtNLM"/>
    </source>
</evidence>
<dbReference type="Pfam" id="PF08669">
    <property type="entry name" value="GCV_T_C"/>
    <property type="match status" value="1"/>
</dbReference>
<feature type="domain" description="Aminomethyltransferase C-terminal" evidence="2">
    <location>
        <begin position="147"/>
        <end position="226"/>
    </location>
</feature>
<dbReference type="InterPro" id="IPR013977">
    <property type="entry name" value="GcvT_C"/>
</dbReference>
<dbReference type="EMBL" id="UINC01197214">
    <property type="protein sequence ID" value="SVE14582.1"/>
    <property type="molecule type" value="Genomic_DNA"/>
</dbReference>
<evidence type="ECO:0000313" key="3">
    <source>
        <dbReference type="EMBL" id="SVE14582.1"/>
    </source>
</evidence>
<sequence length="234" mass="25610">ISDELACVGLWGPNSRNILASITTGDVSNEVFPYLAAREITVDQIKVLAVRISYVGELGWELYCPAEYASRFWDVVWEAGQEYGAIAAGTTAQDSLRLEKGYRLWGSDIHTEYNPLQAGLGFAVDMGKPDFIGSEALANARSTGVKKRLRCMTLDDPSRMVMGKEPIWLDGEVAGYVTSAGYGYSIGQAIALGYLPVSGSKPGSHLEIEYFGERLPATVRSMPLFDPKNERLRS</sequence>
<dbReference type="Gene3D" id="3.30.70.1400">
    <property type="entry name" value="Aminomethyltransferase beta-barrel domains"/>
    <property type="match status" value="1"/>
</dbReference>
<dbReference type="GO" id="GO:0005739">
    <property type="term" value="C:mitochondrion"/>
    <property type="evidence" value="ECO:0007669"/>
    <property type="project" value="TreeGrafter"/>
</dbReference>
<dbReference type="PANTHER" id="PTHR43757:SF2">
    <property type="entry name" value="AMINOMETHYLTRANSFERASE, MITOCHONDRIAL"/>
    <property type="match status" value="1"/>
</dbReference>
<dbReference type="PANTHER" id="PTHR43757">
    <property type="entry name" value="AMINOMETHYLTRANSFERASE"/>
    <property type="match status" value="1"/>
</dbReference>